<keyword evidence="3 5" id="KW-1133">Transmembrane helix</keyword>
<protein>
    <recommendedName>
        <fullName evidence="7">Steroid 5-alpha reductase C-terminal domain-containing protein</fullName>
    </recommendedName>
</protein>
<feature type="transmembrane region" description="Helical" evidence="5">
    <location>
        <begin position="51"/>
        <end position="84"/>
    </location>
</feature>
<dbReference type="AlphaFoldDB" id="X1VMP9"/>
<proteinExistence type="predicted"/>
<keyword evidence="4 5" id="KW-0472">Membrane</keyword>
<feature type="transmembrane region" description="Helical" evidence="5">
    <location>
        <begin position="6"/>
        <end position="30"/>
    </location>
</feature>
<evidence type="ECO:0000256" key="5">
    <source>
        <dbReference type="SAM" id="Phobius"/>
    </source>
</evidence>
<comment type="caution">
    <text evidence="6">The sequence shown here is derived from an EMBL/GenBank/DDBJ whole genome shotgun (WGS) entry which is preliminary data.</text>
</comment>
<dbReference type="PANTHER" id="PTHR43847:SF1">
    <property type="entry name" value="BLL3993 PROTEIN"/>
    <property type="match status" value="1"/>
</dbReference>
<accession>X1VMP9</accession>
<evidence type="ECO:0000313" key="6">
    <source>
        <dbReference type="EMBL" id="GAJ17376.1"/>
    </source>
</evidence>
<evidence type="ECO:0000256" key="2">
    <source>
        <dbReference type="ARBA" id="ARBA00022692"/>
    </source>
</evidence>
<gene>
    <name evidence="6" type="ORF">S12H4_61010</name>
</gene>
<evidence type="ECO:0000256" key="4">
    <source>
        <dbReference type="ARBA" id="ARBA00023136"/>
    </source>
</evidence>
<keyword evidence="2 5" id="KW-0812">Transmembrane</keyword>
<organism evidence="6">
    <name type="scientific">marine sediment metagenome</name>
    <dbReference type="NCBI Taxonomy" id="412755"/>
    <lineage>
        <taxon>unclassified sequences</taxon>
        <taxon>metagenomes</taxon>
        <taxon>ecological metagenomes</taxon>
    </lineage>
</organism>
<feature type="non-terminal residue" evidence="6">
    <location>
        <position position="1"/>
    </location>
</feature>
<reference evidence="6" key="1">
    <citation type="journal article" date="2014" name="Front. Microbiol.">
        <title>High frequency of phylogenetically diverse reductive dehalogenase-homologous genes in deep subseafloor sedimentary metagenomes.</title>
        <authorList>
            <person name="Kawai M."/>
            <person name="Futagami T."/>
            <person name="Toyoda A."/>
            <person name="Takaki Y."/>
            <person name="Nishi S."/>
            <person name="Hori S."/>
            <person name="Arai W."/>
            <person name="Tsubouchi T."/>
            <person name="Morono Y."/>
            <person name="Uchiyama I."/>
            <person name="Ito T."/>
            <person name="Fujiyama A."/>
            <person name="Inagaki F."/>
            <person name="Takami H."/>
        </authorList>
    </citation>
    <scope>NUCLEOTIDE SEQUENCE</scope>
    <source>
        <strain evidence="6">Expedition CK06-06</strain>
    </source>
</reference>
<sequence length="116" mass="13075">LKLGTVWVYVGLPITLIGFITGIIVILNWAASPRGEPVTNGFHRYSRHPMYVTAFVFFLGVSIATASWVFLLFTILLIAASFYFAPVEEQSCLEKYGDAYREYMNKTPKYLGIPKS</sequence>
<evidence type="ECO:0000256" key="3">
    <source>
        <dbReference type="ARBA" id="ARBA00022989"/>
    </source>
</evidence>
<dbReference type="PANTHER" id="PTHR43847">
    <property type="entry name" value="BLL3993 PROTEIN"/>
    <property type="match status" value="1"/>
</dbReference>
<evidence type="ECO:0000256" key="1">
    <source>
        <dbReference type="ARBA" id="ARBA00004127"/>
    </source>
</evidence>
<dbReference type="InterPro" id="IPR007318">
    <property type="entry name" value="Phopholipid_MeTrfase"/>
</dbReference>
<dbReference type="EMBL" id="BARW01040344">
    <property type="protein sequence ID" value="GAJ17376.1"/>
    <property type="molecule type" value="Genomic_DNA"/>
</dbReference>
<dbReference type="GO" id="GO:0012505">
    <property type="term" value="C:endomembrane system"/>
    <property type="evidence" value="ECO:0007669"/>
    <property type="project" value="UniProtKB-SubCell"/>
</dbReference>
<dbReference type="Pfam" id="PF04191">
    <property type="entry name" value="PEMT"/>
    <property type="match status" value="1"/>
</dbReference>
<comment type="subcellular location">
    <subcellularLocation>
        <location evidence="1">Endomembrane system</location>
        <topology evidence="1">Multi-pass membrane protein</topology>
    </subcellularLocation>
</comment>
<dbReference type="Gene3D" id="1.20.120.1630">
    <property type="match status" value="1"/>
</dbReference>
<evidence type="ECO:0008006" key="7">
    <source>
        <dbReference type="Google" id="ProtNLM"/>
    </source>
</evidence>
<dbReference type="InterPro" id="IPR052527">
    <property type="entry name" value="Metal_cation-efflux_comp"/>
</dbReference>
<name>X1VMP9_9ZZZZ</name>